<evidence type="ECO:0000313" key="2">
    <source>
        <dbReference type="Proteomes" id="UP001601059"/>
    </source>
</evidence>
<reference evidence="1 2" key="1">
    <citation type="submission" date="2024-08" db="EMBL/GenBank/DDBJ databases">
        <title>Two novel Cytobacillus novel species.</title>
        <authorList>
            <person name="Liu G."/>
        </authorList>
    </citation>
    <scope>NUCLEOTIDE SEQUENCE [LARGE SCALE GENOMIC DNA]</scope>
    <source>
        <strain evidence="1 2">FJAT-54145</strain>
    </source>
</reference>
<sequence>MEFKDLVEMDEYIAFEDISEPRTNGIRLRIKINVSKNETDLLIYPDGDCNVQTLEIAFPNYVTYSVVYDNYTTWNERDEFIGNRFRIYKKSNYLNFIEKEYRLGPELSRKKLTHYSLACFEHKVDVISFDEPSINELK</sequence>
<protein>
    <submittedName>
        <fullName evidence="1">Uncharacterized protein</fullName>
    </submittedName>
</protein>
<dbReference type="EMBL" id="JBIACK010000013">
    <property type="protein sequence ID" value="MFE8703086.1"/>
    <property type="molecule type" value="Genomic_DNA"/>
</dbReference>
<evidence type="ECO:0000313" key="1">
    <source>
        <dbReference type="EMBL" id="MFE8703086.1"/>
    </source>
</evidence>
<gene>
    <name evidence="1" type="ORF">ACFYKX_21125</name>
</gene>
<proteinExistence type="predicted"/>
<comment type="caution">
    <text evidence="1">The sequence shown here is derived from an EMBL/GenBank/DDBJ whole genome shotgun (WGS) entry which is preliminary data.</text>
</comment>
<keyword evidence="2" id="KW-1185">Reference proteome</keyword>
<dbReference type="Proteomes" id="UP001601059">
    <property type="component" value="Unassembled WGS sequence"/>
</dbReference>
<name>A0ABW6KFR1_9BACI</name>
<dbReference type="RefSeq" id="WP_389363324.1">
    <property type="nucleotide sequence ID" value="NZ_JBIACK010000013.1"/>
</dbReference>
<accession>A0ABW6KFR1</accession>
<organism evidence="1 2">
    <name type="scientific">Cytobacillus spartinae</name>
    <dbReference type="NCBI Taxonomy" id="3299023"/>
    <lineage>
        <taxon>Bacteria</taxon>
        <taxon>Bacillati</taxon>
        <taxon>Bacillota</taxon>
        <taxon>Bacilli</taxon>
        <taxon>Bacillales</taxon>
        <taxon>Bacillaceae</taxon>
        <taxon>Cytobacillus</taxon>
    </lineage>
</organism>